<dbReference type="SUPFAM" id="SSF51197">
    <property type="entry name" value="Clavaminate synthase-like"/>
    <property type="match status" value="1"/>
</dbReference>
<organism evidence="4 5">
    <name type="scientific">Lobosporangium transversale</name>
    <dbReference type="NCBI Taxonomy" id="64571"/>
    <lineage>
        <taxon>Eukaryota</taxon>
        <taxon>Fungi</taxon>
        <taxon>Fungi incertae sedis</taxon>
        <taxon>Mucoromycota</taxon>
        <taxon>Mortierellomycotina</taxon>
        <taxon>Mortierellomycetes</taxon>
        <taxon>Mortierellales</taxon>
        <taxon>Mortierellaceae</taxon>
        <taxon>Lobosporangium</taxon>
    </lineage>
</organism>
<evidence type="ECO:0000313" key="5">
    <source>
        <dbReference type="Proteomes" id="UP000193648"/>
    </source>
</evidence>
<dbReference type="Gene3D" id="2.60.120.330">
    <property type="entry name" value="B-lactam Antibiotic, Isopenicillin N Synthase, Chain"/>
    <property type="match status" value="2"/>
</dbReference>
<keyword evidence="1" id="KW-0560">Oxidoreductase</keyword>
<dbReference type="EMBL" id="MCFF01000007">
    <property type="protein sequence ID" value="ORZ26242.1"/>
    <property type="molecule type" value="Genomic_DNA"/>
</dbReference>
<dbReference type="InterPro" id="IPR044861">
    <property type="entry name" value="IPNS-like_FE2OG_OXY"/>
</dbReference>
<dbReference type="GeneID" id="33568218"/>
<sequence>MTSIPVIDFSLFTSHPEECARQINDASKDIGFFYVKNHGVSQKSIDRMLKCTQSYLTKLPLSSPPYQSLDPEHQTQGDLKEYEDDLSRLANEVLQCLALALQIPESAGGRHFFGKSHDWDGPMPTTLRFLHYPPQDRDPKSPLAGSHTDYGSVTLLIQKDIGGLEIQPSRTHKDALWIPVPIIPDAILVSIGDLFQMWTNGLLKSTKHRVTHIPQQLNRSRYSIACFLFPNDDIKLEPIPSPLITQKMRDEAIEFEKCRNMAAREYLAWKLAQTYDYGRIRKENS</sequence>
<evidence type="ECO:0000256" key="2">
    <source>
        <dbReference type="SAM" id="Coils"/>
    </source>
</evidence>
<accession>A0A1Y2GZK7</accession>
<dbReference type="InterPro" id="IPR005123">
    <property type="entry name" value="Oxoglu/Fe-dep_dioxygenase_dom"/>
</dbReference>
<dbReference type="AlphaFoldDB" id="A0A1Y2GZK7"/>
<dbReference type="InterPro" id="IPR050231">
    <property type="entry name" value="Iron_ascorbate_oxido_reductase"/>
</dbReference>
<keyword evidence="1" id="KW-0408">Iron</keyword>
<dbReference type="RefSeq" id="XP_021884007.1">
    <property type="nucleotide sequence ID" value="XM_022026375.1"/>
</dbReference>
<dbReference type="FunCoup" id="A0A1Y2GZK7">
    <property type="interactions" value="6"/>
</dbReference>
<dbReference type="Pfam" id="PF03171">
    <property type="entry name" value="2OG-FeII_Oxy"/>
    <property type="match status" value="1"/>
</dbReference>
<dbReference type="Pfam" id="PF14226">
    <property type="entry name" value="DIOX_N"/>
    <property type="match status" value="1"/>
</dbReference>
<dbReference type="OrthoDB" id="406156at2759"/>
<dbReference type="GO" id="GO:0046872">
    <property type="term" value="F:metal ion binding"/>
    <property type="evidence" value="ECO:0007669"/>
    <property type="project" value="UniProtKB-KW"/>
</dbReference>
<gene>
    <name evidence="4" type="ORF">BCR41DRAFT_368344</name>
</gene>
<proteinExistence type="inferred from homology"/>
<protein>
    <recommendedName>
        <fullName evidence="3">Fe2OG dioxygenase domain-containing protein</fullName>
    </recommendedName>
</protein>
<comment type="caution">
    <text evidence="4">The sequence shown here is derived from an EMBL/GenBank/DDBJ whole genome shotgun (WGS) entry which is preliminary data.</text>
</comment>
<name>A0A1Y2GZK7_9FUNG</name>
<reference evidence="4 5" key="1">
    <citation type="submission" date="2016-07" db="EMBL/GenBank/DDBJ databases">
        <title>Pervasive Adenine N6-methylation of Active Genes in Fungi.</title>
        <authorList>
            <consortium name="DOE Joint Genome Institute"/>
            <person name="Mondo S.J."/>
            <person name="Dannebaum R.O."/>
            <person name="Kuo R.C."/>
            <person name="Labutti K."/>
            <person name="Haridas S."/>
            <person name="Kuo A."/>
            <person name="Salamov A."/>
            <person name="Ahrendt S.R."/>
            <person name="Lipzen A."/>
            <person name="Sullivan W."/>
            <person name="Andreopoulos W.B."/>
            <person name="Clum A."/>
            <person name="Lindquist E."/>
            <person name="Daum C."/>
            <person name="Ramamoorthy G.K."/>
            <person name="Gryganskyi A."/>
            <person name="Culley D."/>
            <person name="Magnuson J.K."/>
            <person name="James T.Y."/>
            <person name="O'Malley M.A."/>
            <person name="Stajich J.E."/>
            <person name="Spatafora J.W."/>
            <person name="Visel A."/>
            <person name="Grigoriev I.V."/>
        </authorList>
    </citation>
    <scope>NUCLEOTIDE SEQUENCE [LARGE SCALE GENOMIC DNA]</scope>
    <source>
        <strain evidence="4 5">NRRL 3116</strain>
    </source>
</reference>
<evidence type="ECO:0000256" key="1">
    <source>
        <dbReference type="RuleBase" id="RU003682"/>
    </source>
</evidence>
<feature type="domain" description="Fe2OG dioxygenase" evidence="3">
    <location>
        <begin position="123"/>
        <end position="230"/>
    </location>
</feature>
<dbReference type="Proteomes" id="UP000193648">
    <property type="component" value="Unassembled WGS sequence"/>
</dbReference>
<dbReference type="GO" id="GO:0016491">
    <property type="term" value="F:oxidoreductase activity"/>
    <property type="evidence" value="ECO:0007669"/>
    <property type="project" value="UniProtKB-KW"/>
</dbReference>
<dbReference type="InParanoid" id="A0A1Y2GZK7"/>
<keyword evidence="5" id="KW-1185">Reference proteome</keyword>
<keyword evidence="1" id="KW-0479">Metal-binding</keyword>
<feature type="coiled-coil region" evidence="2">
    <location>
        <begin position="72"/>
        <end position="99"/>
    </location>
</feature>
<dbReference type="STRING" id="64571.A0A1Y2GZK7"/>
<evidence type="ECO:0000313" key="4">
    <source>
        <dbReference type="EMBL" id="ORZ26242.1"/>
    </source>
</evidence>
<keyword evidence="2" id="KW-0175">Coiled coil</keyword>
<evidence type="ECO:0000259" key="3">
    <source>
        <dbReference type="PROSITE" id="PS51471"/>
    </source>
</evidence>
<dbReference type="InterPro" id="IPR026992">
    <property type="entry name" value="DIOX_N"/>
</dbReference>
<comment type="similarity">
    <text evidence="1">Belongs to the iron/ascorbate-dependent oxidoreductase family.</text>
</comment>
<dbReference type="InterPro" id="IPR027443">
    <property type="entry name" value="IPNS-like_sf"/>
</dbReference>
<dbReference type="PROSITE" id="PS51471">
    <property type="entry name" value="FE2OG_OXY"/>
    <property type="match status" value="1"/>
</dbReference>
<dbReference type="PANTHER" id="PTHR47990">
    <property type="entry name" value="2-OXOGLUTARATE (2OG) AND FE(II)-DEPENDENT OXYGENASE SUPERFAMILY PROTEIN-RELATED"/>
    <property type="match status" value="1"/>
</dbReference>